<evidence type="ECO:0000313" key="2">
    <source>
        <dbReference type="EMBL" id="KAF2176777.1"/>
    </source>
</evidence>
<reference evidence="2" key="1">
    <citation type="journal article" date="2020" name="Stud. Mycol.">
        <title>101 Dothideomycetes genomes: a test case for predicting lifestyles and emergence of pathogens.</title>
        <authorList>
            <person name="Haridas S."/>
            <person name="Albert R."/>
            <person name="Binder M."/>
            <person name="Bloem J."/>
            <person name="Labutti K."/>
            <person name="Salamov A."/>
            <person name="Andreopoulos B."/>
            <person name="Baker S."/>
            <person name="Barry K."/>
            <person name="Bills G."/>
            <person name="Bluhm B."/>
            <person name="Cannon C."/>
            <person name="Castanera R."/>
            <person name="Culley D."/>
            <person name="Daum C."/>
            <person name="Ezra D."/>
            <person name="Gonzalez J."/>
            <person name="Henrissat B."/>
            <person name="Kuo A."/>
            <person name="Liang C."/>
            <person name="Lipzen A."/>
            <person name="Lutzoni F."/>
            <person name="Magnuson J."/>
            <person name="Mondo S."/>
            <person name="Nolan M."/>
            <person name="Ohm R."/>
            <person name="Pangilinan J."/>
            <person name="Park H.-J."/>
            <person name="Ramirez L."/>
            <person name="Alfaro M."/>
            <person name="Sun H."/>
            <person name="Tritt A."/>
            <person name="Yoshinaga Y."/>
            <person name="Zwiers L.-H."/>
            <person name="Turgeon B."/>
            <person name="Goodwin S."/>
            <person name="Spatafora J."/>
            <person name="Crous P."/>
            <person name="Grigoriev I."/>
        </authorList>
    </citation>
    <scope>NUCLEOTIDE SEQUENCE</scope>
    <source>
        <strain evidence="2">CBS 207.26</strain>
    </source>
</reference>
<evidence type="ECO:0000256" key="1">
    <source>
        <dbReference type="SAM" id="MobiDB-lite"/>
    </source>
</evidence>
<proteinExistence type="predicted"/>
<feature type="compositionally biased region" description="Polar residues" evidence="1">
    <location>
        <begin position="36"/>
        <end position="63"/>
    </location>
</feature>
<accession>A0A6A6DBG1</accession>
<gene>
    <name evidence="2" type="ORF">K469DRAFT_812479</name>
</gene>
<dbReference type="OrthoDB" id="8194677at2759"/>
<feature type="compositionally biased region" description="Low complexity" evidence="1">
    <location>
        <begin position="1"/>
        <end position="10"/>
    </location>
</feature>
<feature type="region of interest" description="Disordered" evidence="1">
    <location>
        <begin position="1"/>
        <end position="79"/>
    </location>
</feature>
<evidence type="ECO:0000313" key="3">
    <source>
        <dbReference type="Proteomes" id="UP000800200"/>
    </source>
</evidence>
<sequence>MAVSTPERIPSTPPPARPAAPPKGRTRKPSAKVLEAQQSLGTRTTALRSAQSSPGSTASQSTQNDRHRTGNYQPHHKCSAKRTAINRITIIAERATTIPHLTLIHPPERKRRSNELGEVAELIAGLKETIAQQSSVIASQNRIIEGVRTDLAAIKAEQQYLKSQNAELYVVVASRVVIFDNSSAHRMKRKQWEDPIG</sequence>
<dbReference type="Proteomes" id="UP000800200">
    <property type="component" value="Unassembled WGS sequence"/>
</dbReference>
<dbReference type="AlphaFoldDB" id="A0A6A6DBG1"/>
<organism evidence="2 3">
    <name type="scientific">Zopfia rhizophila CBS 207.26</name>
    <dbReference type="NCBI Taxonomy" id="1314779"/>
    <lineage>
        <taxon>Eukaryota</taxon>
        <taxon>Fungi</taxon>
        <taxon>Dikarya</taxon>
        <taxon>Ascomycota</taxon>
        <taxon>Pezizomycotina</taxon>
        <taxon>Dothideomycetes</taxon>
        <taxon>Dothideomycetes incertae sedis</taxon>
        <taxon>Zopfiaceae</taxon>
        <taxon>Zopfia</taxon>
    </lineage>
</organism>
<protein>
    <submittedName>
        <fullName evidence="2">Uncharacterized protein</fullName>
    </submittedName>
</protein>
<feature type="compositionally biased region" description="Pro residues" evidence="1">
    <location>
        <begin position="11"/>
        <end position="21"/>
    </location>
</feature>
<name>A0A6A6DBG1_9PEZI</name>
<dbReference type="EMBL" id="ML994701">
    <property type="protein sequence ID" value="KAF2176777.1"/>
    <property type="molecule type" value="Genomic_DNA"/>
</dbReference>
<keyword evidence="3" id="KW-1185">Reference proteome</keyword>